<organism evidence="2 3">
    <name type="scientific">Thermothielavioides terrestris</name>
    <dbReference type="NCBI Taxonomy" id="2587410"/>
    <lineage>
        <taxon>Eukaryota</taxon>
        <taxon>Fungi</taxon>
        <taxon>Dikarya</taxon>
        <taxon>Ascomycota</taxon>
        <taxon>Pezizomycotina</taxon>
        <taxon>Sordariomycetes</taxon>
        <taxon>Sordariomycetidae</taxon>
        <taxon>Sordariales</taxon>
        <taxon>Chaetomiaceae</taxon>
        <taxon>Thermothielavioides</taxon>
    </lineage>
</organism>
<gene>
    <name evidence="2" type="ORF">TT172_LOCUS1</name>
</gene>
<protein>
    <submittedName>
        <fullName evidence="2">Abc30e38-5736-4010-85ef-a26d7f7cfb8f</fullName>
    </submittedName>
</protein>
<dbReference type="Gene3D" id="1.10.555.10">
    <property type="entry name" value="Rho GTPase activation protein"/>
    <property type="match status" value="1"/>
</dbReference>
<sequence>MASNRLLGAACSAAGEAVERATLAVSKFVQEVRECRCECDAIATELHSLHSVLDLLESDATLVPASFAAHTAGVLDTCLALINELEGCVLVLNRPGVPRADKKSRWLASRDHIDKLRRTLGEYKLVLGLAVDLVGIIKTHTSDRNQQDTSIYSLDPTADGMNQQSELAAVADRVIDATHRLQPDLHQNAALLRLGRYLLVLQAQTASAREGMGFGLRAHRRDASSSAGGAPDSAIDMSYEDADAVSHYAGEQTTTASPTDVSSEPYEEELDDFSKRSQIRGSLQRVCVVAEAASSVTFSTPFGSGHAPTCRPQLANAVRSLAMRRPAPAPNIAEDQLEPDSNAVFGVSLTRSMQVAKGIASTAHSSGRRSERVTREYPLCVLRCVCHILDCGLDAPHIFGLDGDQVRVAQLIEVFSSAETGYGKELDWSHFTVYDAADVILLFLSELPKPLIPEPVGKRWIALSRQATAGLARLDQGLDFWEEALTGMHGPGRALFKLLLNLWGDIADAADANEMTAERLAGRLIRPLMHALAAHDHLDFMLGLAFLIRKRSEYNLAARGVMRKSNAAFYMTAREKVEQFFTGRLSSEVPGKTLARLISAEPQTKEELWVLNMAMHYGQGAVAAVIRGVASFYGLRGPFTDFIFIGVRLIID</sequence>
<dbReference type="InterPro" id="IPR008936">
    <property type="entry name" value="Rho_GTPase_activation_prot"/>
</dbReference>
<dbReference type="SMART" id="SM00324">
    <property type="entry name" value="RhoGAP"/>
    <property type="match status" value="1"/>
</dbReference>
<dbReference type="SUPFAM" id="SSF48350">
    <property type="entry name" value="GTPase activation domain, GAP"/>
    <property type="match status" value="1"/>
</dbReference>
<evidence type="ECO:0000313" key="3">
    <source>
        <dbReference type="Proteomes" id="UP000289323"/>
    </source>
</evidence>
<reference evidence="2 3" key="1">
    <citation type="submission" date="2018-04" db="EMBL/GenBank/DDBJ databases">
        <authorList>
            <person name="Huttner S."/>
            <person name="Dainat J."/>
        </authorList>
    </citation>
    <scope>NUCLEOTIDE SEQUENCE [LARGE SCALE GENOMIC DNA]</scope>
</reference>
<feature type="domain" description="Rho-GAP" evidence="1">
    <location>
        <begin position="347"/>
        <end position="555"/>
    </location>
</feature>
<dbReference type="Proteomes" id="UP000289323">
    <property type="component" value="Unassembled WGS sequence"/>
</dbReference>
<accession>A0A446B519</accession>
<dbReference type="AlphaFoldDB" id="A0A446B519"/>
<proteinExistence type="predicted"/>
<dbReference type="GO" id="GO:0007165">
    <property type="term" value="P:signal transduction"/>
    <property type="evidence" value="ECO:0007669"/>
    <property type="project" value="InterPro"/>
</dbReference>
<dbReference type="InterPro" id="IPR000198">
    <property type="entry name" value="RhoGAP_dom"/>
</dbReference>
<name>A0A446B519_9PEZI</name>
<dbReference type="EMBL" id="OUUZ01000001">
    <property type="protein sequence ID" value="SPQ17582.1"/>
    <property type="molecule type" value="Genomic_DNA"/>
</dbReference>
<dbReference type="PROSITE" id="PS50238">
    <property type="entry name" value="RHOGAP"/>
    <property type="match status" value="1"/>
</dbReference>
<evidence type="ECO:0000259" key="1">
    <source>
        <dbReference type="PROSITE" id="PS50238"/>
    </source>
</evidence>
<dbReference type="Pfam" id="PF00620">
    <property type="entry name" value="RhoGAP"/>
    <property type="match status" value="1"/>
</dbReference>
<evidence type="ECO:0000313" key="2">
    <source>
        <dbReference type="EMBL" id="SPQ17582.1"/>
    </source>
</evidence>